<evidence type="ECO:0000313" key="1">
    <source>
        <dbReference type="EMBL" id="KAK3590726.1"/>
    </source>
</evidence>
<accession>A0AAE0SF29</accession>
<dbReference type="Proteomes" id="UP001195483">
    <property type="component" value="Unassembled WGS sequence"/>
</dbReference>
<dbReference type="AlphaFoldDB" id="A0AAE0SF29"/>
<evidence type="ECO:0000313" key="2">
    <source>
        <dbReference type="Proteomes" id="UP001195483"/>
    </source>
</evidence>
<comment type="caution">
    <text evidence="1">The sequence shown here is derived from an EMBL/GenBank/DDBJ whole genome shotgun (WGS) entry which is preliminary data.</text>
</comment>
<protein>
    <submittedName>
        <fullName evidence="1">Uncharacterized protein</fullName>
    </submittedName>
</protein>
<reference evidence="1" key="1">
    <citation type="journal article" date="2021" name="Genome Biol. Evol.">
        <title>A High-Quality Reference Genome for a Parasitic Bivalve with Doubly Uniparental Inheritance (Bivalvia: Unionida).</title>
        <authorList>
            <person name="Smith C.H."/>
        </authorList>
    </citation>
    <scope>NUCLEOTIDE SEQUENCE</scope>
    <source>
        <strain evidence="1">CHS0354</strain>
    </source>
</reference>
<proteinExistence type="predicted"/>
<sequence length="106" mass="11790">MSKCPTNKIKLKAERTISLLNAQTPQKNEKKYLDSWPWLGKITRKLTTPPPTLQNTVSLFCYSGRSMLTLFVGSNGTNTIDTGVLILFDGRSGYSIISNDSVLHIN</sequence>
<name>A0AAE0SF29_9BIVA</name>
<gene>
    <name evidence="1" type="ORF">CHS0354_030960</name>
</gene>
<dbReference type="EMBL" id="JAEAOA010001849">
    <property type="protein sequence ID" value="KAK3590726.1"/>
    <property type="molecule type" value="Genomic_DNA"/>
</dbReference>
<reference evidence="1" key="2">
    <citation type="journal article" date="2021" name="Genome Biol. Evol.">
        <title>Developing a high-quality reference genome for a parasitic bivalve with doubly uniparental inheritance (Bivalvia: Unionida).</title>
        <authorList>
            <person name="Smith C.H."/>
        </authorList>
    </citation>
    <scope>NUCLEOTIDE SEQUENCE</scope>
    <source>
        <strain evidence="1">CHS0354</strain>
        <tissue evidence="1">Mantle</tissue>
    </source>
</reference>
<organism evidence="1 2">
    <name type="scientific">Potamilus streckersoni</name>
    <dbReference type="NCBI Taxonomy" id="2493646"/>
    <lineage>
        <taxon>Eukaryota</taxon>
        <taxon>Metazoa</taxon>
        <taxon>Spiralia</taxon>
        <taxon>Lophotrochozoa</taxon>
        <taxon>Mollusca</taxon>
        <taxon>Bivalvia</taxon>
        <taxon>Autobranchia</taxon>
        <taxon>Heteroconchia</taxon>
        <taxon>Palaeoheterodonta</taxon>
        <taxon>Unionida</taxon>
        <taxon>Unionoidea</taxon>
        <taxon>Unionidae</taxon>
        <taxon>Ambleminae</taxon>
        <taxon>Lampsilini</taxon>
        <taxon>Potamilus</taxon>
    </lineage>
</organism>
<keyword evidence="2" id="KW-1185">Reference proteome</keyword>
<reference evidence="1" key="3">
    <citation type="submission" date="2023-05" db="EMBL/GenBank/DDBJ databases">
        <authorList>
            <person name="Smith C.H."/>
        </authorList>
    </citation>
    <scope>NUCLEOTIDE SEQUENCE</scope>
    <source>
        <strain evidence="1">CHS0354</strain>
        <tissue evidence="1">Mantle</tissue>
    </source>
</reference>